<keyword evidence="3" id="KW-0732">Signal</keyword>
<feature type="signal peptide" evidence="3">
    <location>
        <begin position="1"/>
        <end position="38"/>
    </location>
</feature>
<dbReference type="Proteomes" id="UP000501452">
    <property type="component" value="Chromosome"/>
</dbReference>
<evidence type="ECO:0000313" key="5">
    <source>
        <dbReference type="Proteomes" id="UP000501452"/>
    </source>
</evidence>
<feature type="region of interest" description="Disordered" evidence="1">
    <location>
        <begin position="199"/>
        <end position="222"/>
    </location>
</feature>
<evidence type="ECO:0000256" key="1">
    <source>
        <dbReference type="SAM" id="MobiDB-lite"/>
    </source>
</evidence>
<reference evidence="4 5" key="1">
    <citation type="submission" date="2019-10" db="EMBL/GenBank/DDBJ databases">
        <title>Rubrobacter sp nov SCSIO 52090 isolated from a deep-sea sediment in the South China Sea.</title>
        <authorList>
            <person name="Chen R.W."/>
        </authorList>
    </citation>
    <scope>NUCLEOTIDE SEQUENCE [LARGE SCALE GENOMIC DNA]</scope>
    <source>
        <strain evidence="4 5">SCSIO 52909</strain>
    </source>
</reference>
<evidence type="ECO:0000256" key="2">
    <source>
        <dbReference type="SAM" id="Phobius"/>
    </source>
</evidence>
<organism evidence="4 5">
    <name type="scientific">Rubrobacter tropicus</name>
    <dbReference type="NCBI Taxonomy" id="2653851"/>
    <lineage>
        <taxon>Bacteria</taxon>
        <taxon>Bacillati</taxon>
        <taxon>Actinomycetota</taxon>
        <taxon>Rubrobacteria</taxon>
        <taxon>Rubrobacterales</taxon>
        <taxon>Rubrobacteraceae</taxon>
        <taxon>Rubrobacter</taxon>
    </lineage>
</organism>
<keyword evidence="2" id="KW-0812">Transmembrane</keyword>
<keyword evidence="2" id="KW-0472">Membrane</keyword>
<feature type="region of interest" description="Disordered" evidence="1">
    <location>
        <begin position="55"/>
        <end position="88"/>
    </location>
</feature>
<gene>
    <name evidence="4" type="ORF">GBA63_03395</name>
</gene>
<keyword evidence="2" id="KW-1133">Transmembrane helix</keyword>
<dbReference type="EMBL" id="CP045119">
    <property type="protein sequence ID" value="QIN81787.1"/>
    <property type="molecule type" value="Genomic_DNA"/>
</dbReference>
<proteinExistence type="predicted"/>
<protein>
    <recommendedName>
        <fullName evidence="6">Gram-positive cocci surface proteins LPxTG domain-containing protein</fullName>
    </recommendedName>
</protein>
<feature type="transmembrane region" description="Helical" evidence="2">
    <location>
        <begin position="281"/>
        <end position="301"/>
    </location>
</feature>
<name>A0A6G8Q639_9ACTN</name>
<evidence type="ECO:0008006" key="6">
    <source>
        <dbReference type="Google" id="ProtNLM"/>
    </source>
</evidence>
<evidence type="ECO:0000313" key="4">
    <source>
        <dbReference type="EMBL" id="QIN81787.1"/>
    </source>
</evidence>
<feature type="chain" id="PRO_5026190459" description="Gram-positive cocci surface proteins LPxTG domain-containing protein" evidence="3">
    <location>
        <begin position="39"/>
        <end position="308"/>
    </location>
</feature>
<sequence>MQHRILALISTGRRSSVTVAAFFVGLILLAMLAIPANAQEAGGEEDAGTVEKDGTVTRVQGSSSQSLTVTQKQDSNGQQTVIQSAQSSDRARDLLAGMMVQVRNTGDDSDRANVIGPITVSDCKELEVDSDAVVVLRGENDRAVRITNGSNNFFVAKDTNELRITGPSGGDLVGSNVPSLNEGGRNEIFSSSGITCRRGDAADDGGGSGGNGDGNSGNTNTLEDLECDELLRRFREEETGQYGDRSLFSDVEVRKKVEVCLEQEVIQDTAADGQLPDTGGLSLLSLAVLGAVSVVAGVSVVRGARRER</sequence>
<feature type="compositionally biased region" description="Polar residues" evidence="1">
    <location>
        <begin position="57"/>
        <end position="88"/>
    </location>
</feature>
<dbReference type="KEGG" id="rub:GBA63_03395"/>
<evidence type="ECO:0000256" key="3">
    <source>
        <dbReference type="SAM" id="SignalP"/>
    </source>
</evidence>
<feature type="compositionally biased region" description="Gly residues" evidence="1">
    <location>
        <begin position="204"/>
        <end position="215"/>
    </location>
</feature>
<accession>A0A6G8Q639</accession>
<dbReference type="AlphaFoldDB" id="A0A6G8Q639"/>
<dbReference type="RefSeq" id="WP_166173508.1">
    <property type="nucleotide sequence ID" value="NZ_CP045119.1"/>
</dbReference>
<keyword evidence="5" id="KW-1185">Reference proteome</keyword>